<proteinExistence type="predicted"/>
<protein>
    <submittedName>
        <fullName evidence="1">Uncharacterized protein</fullName>
    </submittedName>
</protein>
<comment type="caution">
    <text evidence="1">The sequence shown here is derived from an EMBL/GenBank/DDBJ whole genome shotgun (WGS) entry which is preliminary data.</text>
</comment>
<name>A0A921IQC3_9ACTN</name>
<evidence type="ECO:0000313" key="1">
    <source>
        <dbReference type="EMBL" id="HJG30060.1"/>
    </source>
</evidence>
<evidence type="ECO:0000313" key="2">
    <source>
        <dbReference type="Proteomes" id="UP000746751"/>
    </source>
</evidence>
<sequence>MAPDMAPLVERKKRSRKLTVKMFWTGRREAAAAAGRAAYSYQTFCEMFAEAAERAGLPFPQVKRYQI</sequence>
<reference evidence="1" key="2">
    <citation type="submission" date="2021-09" db="EMBL/GenBank/DDBJ databases">
        <authorList>
            <person name="Gilroy R."/>
        </authorList>
    </citation>
    <scope>NUCLEOTIDE SEQUENCE</scope>
    <source>
        <strain evidence="1">ChiGjej2B2-7701</strain>
    </source>
</reference>
<accession>A0A921IQC3</accession>
<dbReference type="EMBL" id="DYVF01000013">
    <property type="protein sequence ID" value="HJG30060.1"/>
    <property type="molecule type" value="Genomic_DNA"/>
</dbReference>
<dbReference type="Proteomes" id="UP000746751">
    <property type="component" value="Unassembled WGS sequence"/>
</dbReference>
<reference evidence="1" key="1">
    <citation type="journal article" date="2021" name="PeerJ">
        <title>Extensive microbial diversity within the chicken gut microbiome revealed by metagenomics and culture.</title>
        <authorList>
            <person name="Gilroy R."/>
            <person name="Ravi A."/>
            <person name="Getino M."/>
            <person name="Pursley I."/>
            <person name="Horton D.L."/>
            <person name="Alikhan N.F."/>
            <person name="Baker D."/>
            <person name="Gharbi K."/>
            <person name="Hall N."/>
            <person name="Watson M."/>
            <person name="Adriaenssens E.M."/>
            <person name="Foster-Nyarko E."/>
            <person name="Jarju S."/>
            <person name="Secka A."/>
            <person name="Antonio M."/>
            <person name="Oren A."/>
            <person name="Chaudhuri R.R."/>
            <person name="La Ragione R."/>
            <person name="Hildebrand F."/>
            <person name="Pallen M.J."/>
        </authorList>
    </citation>
    <scope>NUCLEOTIDE SEQUENCE</scope>
    <source>
        <strain evidence="1">ChiGjej2B2-7701</strain>
    </source>
</reference>
<gene>
    <name evidence="1" type="ORF">K8U80_01550</name>
</gene>
<organism evidence="1 2">
    <name type="scientific">Collinsella ihumii</name>
    <dbReference type="NCBI Taxonomy" id="1720204"/>
    <lineage>
        <taxon>Bacteria</taxon>
        <taxon>Bacillati</taxon>
        <taxon>Actinomycetota</taxon>
        <taxon>Coriobacteriia</taxon>
        <taxon>Coriobacteriales</taxon>
        <taxon>Coriobacteriaceae</taxon>
        <taxon>Collinsella</taxon>
    </lineage>
</organism>
<dbReference type="AlphaFoldDB" id="A0A921IQC3"/>